<feature type="compositionally biased region" description="Basic residues" evidence="1">
    <location>
        <begin position="176"/>
        <end position="188"/>
    </location>
</feature>
<feature type="compositionally biased region" description="Basic and acidic residues" evidence="1">
    <location>
        <begin position="162"/>
        <end position="173"/>
    </location>
</feature>
<feature type="compositionally biased region" description="Polar residues" evidence="1">
    <location>
        <begin position="193"/>
        <end position="203"/>
    </location>
</feature>
<keyword evidence="3" id="KW-1185">Reference proteome</keyword>
<accession>A0A9Q9ERP7</accession>
<feature type="compositionally biased region" description="Basic and acidic residues" evidence="1">
    <location>
        <begin position="204"/>
        <end position="224"/>
    </location>
</feature>
<dbReference type="Proteomes" id="UP001056384">
    <property type="component" value="Chromosome 11"/>
</dbReference>
<organism evidence="2 3">
    <name type="scientific">Septoria linicola</name>
    <dbReference type="NCBI Taxonomy" id="215465"/>
    <lineage>
        <taxon>Eukaryota</taxon>
        <taxon>Fungi</taxon>
        <taxon>Dikarya</taxon>
        <taxon>Ascomycota</taxon>
        <taxon>Pezizomycotina</taxon>
        <taxon>Dothideomycetes</taxon>
        <taxon>Dothideomycetidae</taxon>
        <taxon>Mycosphaerellales</taxon>
        <taxon>Mycosphaerellaceae</taxon>
        <taxon>Septoria</taxon>
    </lineage>
</organism>
<feature type="compositionally biased region" description="Polar residues" evidence="1">
    <location>
        <begin position="389"/>
        <end position="406"/>
    </location>
</feature>
<protein>
    <submittedName>
        <fullName evidence="2">Uncharacterized protein</fullName>
    </submittedName>
</protein>
<evidence type="ECO:0000313" key="2">
    <source>
        <dbReference type="EMBL" id="USW58773.1"/>
    </source>
</evidence>
<feature type="region of interest" description="Disordered" evidence="1">
    <location>
        <begin position="126"/>
        <end position="338"/>
    </location>
</feature>
<reference evidence="2" key="1">
    <citation type="submission" date="2022-06" db="EMBL/GenBank/DDBJ databases">
        <title>Complete genome sequences of two strains of the flax pathogen Septoria linicola.</title>
        <authorList>
            <person name="Lapalu N."/>
            <person name="Simon A."/>
            <person name="Demenou B."/>
            <person name="Paumier D."/>
            <person name="Guillot M.-P."/>
            <person name="Gout L."/>
            <person name="Valade R."/>
        </authorList>
    </citation>
    <scope>NUCLEOTIDE SEQUENCE</scope>
    <source>
        <strain evidence="2">SE15195</strain>
    </source>
</reference>
<dbReference type="AlphaFoldDB" id="A0A9Q9ERP7"/>
<evidence type="ECO:0000256" key="1">
    <source>
        <dbReference type="SAM" id="MobiDB-lite"/>
    </source>
</evidence>
<proteinExistence type="predicted"/>
<sequence length="712" mass="78145">MPLPKQQQLLKDQLDMRAMAHVVQLVDDHKDQYDDIDTRRKALGKLANSHGLRGLGFPWGSNKPWAHDGKTLLSMVSADLCKVGRLAVPNAKQQSKAQALDAFFQKGSEFLSEEYRAELERLFAAEEAPDEDSNPQMDNDGLPVSETPPDDEETYSDLAPHAGDESAPKDHSATRSARRPRSGRAHSKVKAEQVSSEEASSNDLKSELDAADTQDGRGYEEESAARMSTVADAAAPQSPTAEEIEPAIKQERQSLEGLPVASDDGKPTTRSRKRKQDPEHVEVEDEERPRTVKRAKTPRKLRDAQPQLSARNHMVQESDVPEEDFQAETHGTSQAPWHGHKDVQGNIDEWLAQQLQEEEDGGVVLQSDSGLVPQPLQVVDEAVKRASHLSRQPNISSAQAPSPDGLSTNAAIPAADAANGIHATAIDGPRVPANPSIMKLCLEDAVREVDECIQRAVQALGLGEHNHQIATVTTQPSRSLTRLYTATLGKQWLILTSLASSGEFFDEQEETGVRFNTSTLLRSLIWHYLTSGVLSKDSLEGTVYAMLNKSKPHLQPVLHDEGVSFDAVLRRASTAQFEDDAYAGDVLAQCAQDHASKLMIILRQHLNEIQPASMPQNWRMEFMRGLNQMCRQALMLRARLEIEEVKHEVCTFGYPAVFDSERMDCNEGLEGKVLLTLVPGIKKLTGDGLDGAMVVTPVVVVCDIELPGASAA</sequence>
<evidence type="ECO:0000313" key="3">
    <source>
        <dbReference type="Proteomes" id="UP001056384"/>
    </source>
</evidence>
<dbReference type="EMBL" id="CP099428">
    <property type="protein sequence ID" value="USW58773.1"/>
    <property type="molecule type" value="Genomic_DNA"/>
</dbReference>
<feature type="region of interest" description="Disordered" evidence="1">
    <location>
        <begin position="387"/>
        <end position="406"/>
    </location>
</feature>
<gene>
    <name evidence="2" type="ORF">Slin15195_G120920</name>
</gene>
<name>A0A9Q9ERP7_9PEZI</name>